<evidence type="ECO:0000313" key="2">
    <source>
        <dbReference type="Proteomes" id="UP001472677"/>
    </source>
</evidence>
<reference evidence="1 2" key="1">
    <citation type="journal article" date="2024" name="G3 (Bethesda)">
        <title>Genome assembly of Hibiscus sabdariffa L. provides insights into metabolisms of medicinal natural products.</title>
        <authorList>
            <person name="Kim T."/>
        </authorList>
    </citation>
    <scope>NUCLEOTIDE SEQUENCE [LARGE SCALE GENOMIC DNA]</scope>
    <source>
        <strain evidence="1">TK-2024</strain>
        <tissue evidence="1">Old leaves</tissue>
    </source>
</reference>
<organism evidence="1 2">
    <name type="scientific">Hibiscus sabdariffa</name>
    <name type="common">roselle</name>
    <dbReference type="NCBI Taxonomy" id="183260"/>
    <lineage>
        <taxon>Eukaryota</taxon>
        <taxon>Viridiplantae</taxon>
        <taxon>Streptophyta</taxon>
        <taxon>Embryophyta</taxon>
        <taxon>Tracheophyta</taxon>
        <taxon>Spermatophyta</taxon>
        <taxon>Magnoliopsida</taxon>
        <taxon>eudicotyledons</taxon>
        <taxon>Gunneridae</taxon>
        <taxon>Pentapetalae</taxon>
        <taxon>rosids</taxon>
        <taxon>malvids</taxon>
        <taxon>Malvales</taxon>
        <taxon>Malvaceae</taxon>
        <taxon>Malvoideae</taxon>
        <taxon>Hibiscus</taxon>
    </lineage>
</organism>
<dbReference type="EMBL" id="JBBPBM010000053">
    <property type="protein sequence ID" value="KAK8518195.1"/>
    <property type="molecule type" value="Genomic_DNA"/>
</dbReference>
<accession>A0ABR2CF92</accession>
<keyword evidence="2" id="KW-1185">Reference proteome</keyword>
<name>A0ABR2CF92_9ROSI</name>
<comment type="caution">
    <text evidence="1">The sequence shown here is derived from an EMBL/GenBank/DDBJ whole genome shotgun (WGS) entry which is preliminary data.</text>
</comment>
<protein>
    <submittedName>
        <fullName evidence="1">Uncharacterized protein</fullName>
    </submittedName>
</protein>
<dbReference type="Proteomes" id="UP001472677">
    <property type="component" value="Unassembled WGS sequence"/>
</dbReference>
<gene>
    <name evidence="1" type="ORF">V6N12_017352</name>
</gene>
<evidence type="ECO:0000313" key="1">
    <source>
        <dbReference type="EMBL" id="KAK8518195.1"/>
    </source>
</evidence>
<sequence length="100" mass="10776">MSRCSMSLVITFPINASGDLYCNFGAESIILWKLDLNSPSQSAIFDIDISDTRIIGIYEVAEAELLLVNDSNNQCASANDLHACLLTQLDKHAGSGVSKP</sequence>
<proteinExistence type="predicted"/>